<dbReference type="EMBL" id="BJXX01000210">
    <property type="protein sequence ID" value="GEN36665.1"/>
    <property type="molecule type" value="Genomic_DNA"/>
</dbReference>
<proteinExistence type="predicted"/>
<sequence>MKYRGLLFSASLVGATSIESHELNSSNNVNPSTIVQPDDVWVTTYVEVDRWYGLTDTWPASIYYTGEEGVGELTAKSIKRWGNSCIVTYGGIVGKYTDRGY</sequence>
<evidence type="ECO:0000313" key="2">
    <source>
        <dbReference type="Proteomes" id="UP000321157"/>
    </source>
</evidence>
<accession>A0A511VCN6</accession>
<dbReference type="Proteomes" id="UP000321157">
    <property type="component" value="Unassembled WGS sequence"/>
</dbReference>
<name>A0A511VCN6_9BACL</name>
<organism evidence="1 2">
    <name type="scientific">Aneurinibacillus danicus</name>
    <dbReference type="NCBI Taxonomy" id="267746"/>
    <lineage>
        <taxon>Bacteria</taxon>
        <taxon>Bacillati</taxon>
        <taxon>Bacillota</taxon>
        <taxon>Bacilli</taxon>
        <taxon>Bacillales</taxon>
        <taxon>Paenibacillaceae</taxon>
        <taxon>Aneurinibacillus group</taxon>
        <taxon>Aneurinibacillus</taxon>
    </lineage>
</organism>
<evidence type="ECO:0000313" key="1">
    <source>
        <dbReference type="EMBL" id="GEN36665.1"/>
    </source>
</evidence>
<comment type="caution">
    <text evidence="1">The sequence shown here is derived from an EMBL/GenBank/DDBJ whole genome shotgun (WGS) entry which is preliminary data.</text>
</comment>
<protein>
    <submittedName>
        <fullName evidence="1">Uncharacterized protein</fullName>
    </submittedName>
</protein>
<reference evidence="1 2" key="1">
    <citation type="submission" date="2019-07" db="EMBL/GenBank/DDBJ databases">
        <title>Whole genome shotgun sequence of Aneurinibacillus danicus NBRC 102444.</title>
        <authorList>
            <person name="Hosoyama A."/>
            <person name="Uohara A."/>
            <person name="Ohji S."/>
            <person name="Ichikawa N."/>
        </authorList>
    </citation>
    <scope>NUCLEOTIDE SEQUENCE [LARGE SCALE GENOMIC DNA]</scope>
    <source>
        <strain evidence="1 2">NBRC 102444</strain>
    </source>
</reference>
<keyword evidence="2" id="KW-1185">Reference proteome</keyword>
<dbReference type="AlphaFoldDB" id="A0A511VCN6"/>
<gene>
    <name evidence="1" type="ORF">ADA01nite_41250</name>
</gene>